<feature type="region of interest" description="Disordered" evidence="1">
    <location>
        <begin position="1"/>
        <end position="21"/>
    </location>
</feature>
<keyword evidence="2" id="KW-1133">Transmembrane helix</keyword>
<evidence type="ECO:0000256" key="2">
    <source>
        <dbReference type="SAM" id="Phobius"/>
    </source>
</evidence>
<feature type="region of interest" description="Disordered" evidence="1">
    <location>
        <begin position="546"/>
        <end position="612"/>
    </location>
</feature>
<accession>A0A369QA08</accession>
<dbReference type="Proteomes" id="UP000253727">
    <property type="component" value="Unassembled WGS sequence"/>
</dbReference>
<feature type="transmembrane region" description="Helical" evidence="2">
    <location>
        <begin position="33"/>
        <end position="55"/>
    </location>
</feature>
<evidence type="ECO:0000256" key="1">
    <source>
        <dbReference type="SAM" id="MobiDB-lite"/>
    </source>
</evidence>
<feature type="compositionally biased region" description="Low complexity" evidence="1">
    <location>
        <begin position="247"/>
        <end position="262"/>
    </location>
</feature>
<feature type="compositionally biased region" description="Basic and acidic residues" evidence="1">
    <location>
        <begin position="120"/>
        <end position="131"/>
    </location>
</feature>
<dbReference type="OrthoDB" id="7505157at2"/>
<evidence type="ECO:0000313" key="4">
    <source>
        <dbReference type="Proteomes" id="UP000253727"/>
    </source>
</evidence>
<feature type="region of interest" description="Disordered" evidence="1">
    <location>
        <begin position="363"/>
        <end position="473"/>
    </location>
</feature>
<feature type="compositionally biased region" description="Polar residues" evidence="1">
    <location>
        <begin position="375"/>
        <end position="384"/>
    </location>
</feature>
<feature type="region of interest" description="Disordered" evidence="1">
    <location>
        <begin position="120"/>
        <end position="320"/>
    </location>
</feature>
<proteinExistence type="predicted"/>
<gene>
    <name evidence="3" type="ORF">HME9302_02523</name>
</gene>
<feature type="transmembrane region" description="Helical" evidence="2">
    <location>
        <begin position="75"/>
        <end position="99"/>
    </location>
</feature>
<keyword evidence="2" id="KW-0472">Membrane</keyword>
<feature type="compositionally biased region" description="Low complexity" evidence="1">
    <location>
        <begin position="424"/>
        <end position="435"/>
    </location>
</feature>
<feature type="compositionally biased region" description="Basic and acidic residues" evidence="1">
    <location>
        <begin position="304"/>
        <end position="320"/>
    </location>
</feature>
<name>A0A369QA08_9SPHN</name>
<evidence type="ECO:0000313" key="3">
    <source>
        <dbReference type="EMBL" id="RDC61302.1"/>
    </source>
</evidence>
<dbReference type="AlphaFoldDB" id="A0A369QA08"/>
<keyword evidence="4" id="KW-1185">Reference proteome</keyword>
<keyword evidence="2" id="KW-0812">Transmembrane</keyword>
<dbReference type="RefSeq" id="WP_115367282.1">
    <property type="nucleotide sequence ID" value="NZ_QBKA01000002.1"/>
</dbReference>
<reference evidence="3 4" key="1">
    <citation type="submission" date="2018-04" db="EMBL/GenBank/DDBJ databases">
        <title>Altererythrobacter sp. HME9302 genome sequencing and assembly.</title>
        <authorList>
            <person name="Kang H."/>
            <person name="Kim H."/>
            <person name="Joh K."/>
        </authorList>
    </citation>
    <scope>NUCLEOTIDE SEQUENCE [LARGE SCALE GENOMIC DNA]</scope>
    <source>
        <strain evidence="3 4">HME9302</strain>
    </source>
</reference>
<feature type="compositionally biased region" description="Low complexity" evidence="1">
    <location>
        <begin position="230"/>
        <end position="239"/>
    </location>
</feature>
<feature type="compositionally biased region" description="Low complexity" evidence="1">
    <location>
        <begin position="401"/>
        <end position="417"/>
    </location>
</feature>
<sequence>MTRNDNTAFGTKAQPPSAKRTDAPITAHPGFPLLVAIWFAALLGIGSMVLPTALIERAATASGLASILPAANPPLGMTARILLALIAAAFGGALGFLIARKAAAQAGAALRDDRVSDLHRNESRNEIRSEPGDPAVDLPAKRPISAREELGTMTLDDPVDDSDLPGSQVLPGRRRALSVTDEIRDVETGDGETGDQKIGGQSFAIGDYGDLDKDWPSQANDDPQHYGSGSADPSAAPSPWNNGVFDPATAAAETTPQPGAEALDLADYTAPEISPSENGAFGPPGSQDISEEKAIADAGPEIPHAFDDTTEFPKESREPETVFLTGQPAQAGAAFENPARTESFADTETGGEIAGDVASDIADEMPLEAERTPDAASQTHSEPSLGQLVDRFARALQAREQANAQGTATSAQTSAFAVGRHDPFAAPAEPAQPAFSTPDAPSFDPQVPAALRPVSLELSDEDAEPDEEDASDFPDLSLALGTARKPFNPPQADASPACIATEFSSGTDSAFGNDEDQYEADDAYGGRVFASGASAADSQHDPFSSLLAMKNSAGQTREVPAIDISDQLAPHPADTDTKSGVWPKTSAPLVTPSAASPRSNAVPKAETPVPDNEQALREALEKLQRMSGAA</sequence>
<dbReference type="EMBL" id="QBKA01000002">
    <property type="protein sequence ID" value="RDC61302.1"/>
    <property type="molecule type" value="Genomic_DNA"/>
</dbReference>
<comment type="caution">
    <text evidence="3">The sequence shown here is derived from an EMBL/GenBank/DDBJ whole genome shotgun (WGS) entry which is preliminary data.</text>
</comment>
<protein>
    <submittedName>
        <fullName evidence="3">Uncharacterized protein</fullName>
    </submittedName>
</protein>
<feature type="compositionally biased region" description="Acidic residues" evidence="1">
    <location>
        <begin position="458"/>
        <end position="472"/>
    </location>
</feature>
<organism evidence="3 4">
    <name type="scientific">Alteripontixanthobacter maritimus</name>
    <dbReference type="NCBI Taxonomy" id="2161824"/>
    <lineage>
        <taxon>Bacteria</taxon>
        <taxon>Pseudomonadati</taxon>
        <taxon>Pseudomonadota</taxon>
        <taxon>Alphaproteobacteria</taxon>
        <taxon>Sphingomonadales</taxon>
        <taxon>Erythrobacteraceae</taxon>
        <taxon>Alteripontixanthobacter</taxon>
    </lineage>
</organism>